<evidence type="ECO:0000313" key="10">
    <source>
        <dbReference type="Proteomes" id="UP000282184"/>
    </source>
</evidence>
<sequence>MLRRSLRAALLVAGGLFAGPRAQAQETCMLVPMSLSQRAAAAVVVVEARVAAQQAQADARGNIYTLSQLEVYKVFDGQLPAAGLRLAEPGGTLGARREEVTGTAELTVGQQGLFFLEPDRHGPDAQAYRLVAGPQGFVRYDVAAGSAAEPFGRYQSIADELYPAVQRSTGQAPRELKANEALRAASAPATAARGSAAPVVGGFAPALLSAGTGSVLTITGSGFGTQDANSKVEFLNADQGGQSYVAANSTDYVLWTDTQIQVRVPSRTSSGGAGSGAFRVSTSGGAATSPGALTIIYSYSNIGTPPARARLVNDDGQGGYTLQYDASFAANAPARAAFERGLNTWKAATGLNLQIGTNATSSAVADDGVNIVRFDTNGELPANVLGRTTSRYSGCTSGGVTYWRVAETDYSFSNTTNWNFAATAPSSAQYDFESVAVHEQGHAHQLGHIIRPGAVMHYAIANGQQSRTLSLDSDVAAGLAVIDFSLNSANPCNSPLLRLLAATPLPVELTSFVARYEPGLPGTRLEWATAQEQRSAYFAVQATDDPATDNWQEVARVAAAGTSTTARSYTATDARPLSAGQTRYYRLRQVDTDGPEHFSQSVAVTGAGAAAGLQAFPNPVADVLQVRLPAADNATLGRLTLLDAAGRSVWQQPVPAGALTAEVPVASLRNGVYLLQWQAGSGKPERQRILVQH</sequence>
<feature type="domain" description="IPT/TIG" evidence="7">
    <location>
        <begin position="198"/>
        <end position="293"/>
    </location>
</feature>
<dbReference type="GO" id="GO:0004222">
    <property type="term" value="F:metalloendopeptidase activity"/>
    <property type="evidence" value="ECO:0007669"/>
    <property type="project" value="InterPro"/>
</dbReference>
<accession>A0A431U6E2</accession>
<evidence type="ECO:0000256" key="5">
    <source>
        <dbReference type="SAM" id="SignalP"/>
    </source>
</evidence>
<feature type="domain" description="Peptidase M10 metallopeptidase" evidence="6">
    <location>
        <begin position="405"/>
        <end position="476"/>
    </location>
</feature>
<keyword evidence="2" id="KW-0479">Metal-binding</keyword>
<dbReference type="AlphaFoldDB" id="A0A431U6E2"/>
<proteinExistence type="predicted"/>
<organism evidence="9 10">
    <name type="scientific">Hymenobacter gummosus</name>
    <dbReference type="NCBI Taxonomy" id="1776032"/>
    <lineage>
        <taxon>Bacteria</taxon>
        <taxon>Pseudomonadati</taxon>
        <taxon>Bacteroidota</taxon>
        <taxon>Cytophagia</taxon>
        <taxon>Cytophagales</taxon>
        <taxon>Hymenobacteraceae</taxon>
        <taxon>Hymenobacter</taxon>
    </lineage>
</organism>
<evidence type="ECO:0000256" key="2">
    <source>
        <dbReference type="ARBA" id="ARBA00022723"/>
    </source>
</evidence>
<comment type="caution">
    <text evidence="9">The sequence shown here is derived from an EMBL/GenBank/DDBJ whole genome shotgun (WGS) entry which is preliminary data.</text>
</comment>
<dbReference type="Pfam" id="PF01833">
    <property type="entry name" value="TIG"/>
    <property type="match status" value="1"/>
</dbReference>
<dbReference type="SUPFAM" id="SSF55486">
    <property type="entry name" value="Metalloproteases ('zincins'), catalytic domain"/>
    <property type="match status" value="1"/>
</dbReference>
<evidence type="ECO:0000313" key="9">
    <source>
        <dbReference type="EMBL" id="RTQ51718.1"/>
    </source>
</evidence>
<dbReference type="InterPro" id="IPR002909">
    <property type="entry name" value="IPT_dom"/>
</dbReference>
<evidence type="ECO:0000256" key="4">
    <source>
        <dbReference type="ARBA" id="ARBA00022833"/>
    </source>
</evidence>
<reference evidence="9 10" key="1">
    <citation type="submission" date="2018-12" db="EMBL/GenBank/DDBJ databases">
        <title>Hymenobacter gummosus sp. nov., isolated from a spring.</title>
        <authorList>
            <person name="Nie L."/>
        </authorList>
    </citation>
    <scope>NUCLEOTIDE SEQUENCE [LARGE SCALE GENOMIC DNA]</scope>
    <source>
        <strain evidence="9 10">KCTC 52166</strain>
    </source>
</reference>
<dbReference type="GO" id="GO:0008270">
    <property type="term" value="F:zinc ion binding"/>
    <property type="evidence" value="ECO:0007669"/>
    <property type="project" value="InterPro"/>
</dbReference>
<name>A0A431U6E2_9BACT</name>
<dbReference type="Proteomes" id="UP000282184">
    <property type="component" value="Unassembled WGS sequence"/>
</dbReference>
<dbReference type="InterPro" id="IPR001818">
    <property type="entry name" value="Pept_M10_metallopeptidase"/>
</dbReference>
<evidence type="ECO:0000256" key="3">
    <source>
        <dbReference type="ARBA" id="ARBA00022801"/>
    </source>
</evidence>
<dbReference type="EMBL" id="RXOF01000003">
    <property type="protein sequence ID" value="RTQ51718.1"/>
    <property type="molecule type" value="Genomic_DNA"/>
</dbReference>
<keyword evidence="5" id="KW-0732">Signal</keyword>
<dbReference type="SUPFAM" id="SSF81296">
    <property type="entry name" value="E set domains"/>
    <property type="match status" value="1"/>
</dbReference>
<keyword evidence="3" id="KW-0378">Hydrolase</keyword>
<dbReference type="InterPro" id="IPR026444">
    <property type="entry name" value="Secre_tail"/>
</dbReference>
<keyword evidence="9" id="KW-0482">Metalloprotease</keyword>
<dbReference type="GO" id="GO:0006508">
    <property type="term" value="P:proteolysis"/>
    <property type="evidence" value="ECO:0007669"/>
    <property type="project" value="UniProtKB-KW"/>
</dbReference>
<keyword evidence="10" id="KW-1185">Reference proteome</keyword>
<dbReference type="RefSeq" id="WP_126692610.1">
    <property type="nucleotide sequence ID" value="NZ_RXOF01000003.1"/>
</dbReference>
<dbReference type="Pfam" id="PF00413">
    <property type="entry name" value="Peptidase_M10"/>
    <property type="match status" value="1"/>
</dbReference>
<dbReference type="NCBIfam" id="TIGR04183">
    <property type="entry name" value="Por_Secre_tail"/>
    <property type="match status" value="1"/>
</dbReference>
<feature type="domain" description="Secretion system C-terminal sorting" evidence="8">
    <location>
        <begin position="616"/>
        <end position="685"/>
    </location>
</feature>
<evidence type="ECO:0000259" key="8">
    <source>
        <dbReference type="Pfam" id="PF18962"/>
    </source>
</evidence>
<evidence type="ECO:0000259" key="6">
    <source>
        <dbReference type="Pfam" id="PF00413"/>
    </source>
</evidence>
<feature type="signal peptide" evidence="5">
    <location>
        <begin position="1"/>
        <end position="24"/>
    </location>
</feature>
<keyword evidence="4" id="KW-0862">Zinc</keyword>
<dbReference type="GO" id="GO:0031012">
    <property type="term" value="C:extracellular matrix"/>
    <property type="evidence" value="ECO:0007669"/>
    <property type="project" value="InterPro"/>
</dbReference>
<protein>
    <submittedName>
        <fullName evidence="9">Matrixin family metalloprotease</fullName>
    </submittedName>
</protein>
<dbReference type="InterPro" id="IPR013783">
    <property type="entry name" value="Ig-like_fold"/>
</dbReference>
<dbReference type="Pfam" id="PF18962">
    <property type="entry name" value="Por_Secre_tail"/>
    <property type="match status" value="1"/>
</dbReference>
<dbReference type="CDD" id="cd00102">
    <property type="entry name" value="IPT"/>
    <property type="match status" value="1"/>
</dbReference>
<dbReference type="Gene3D" id="2.60.40.10">
    <property type="entry name" value="Immunoglobulins"/>
    <property type="match status" value="2"/>
</dbReference>
<evidence type="ECO:0000256" key="1">
    <source>
        <dbReference type="ARBA" id="ARBA00022670"/>
    </source>
</evidence>
<dbReference type="Gene3D" id="3.40.390.10">
    <property type="entry name" value="Collagenase (Catalytic Domain)"/>
    <property type="match status" value="1"/>
</dbReference>
<keyword evidence="1 9" id="KW-0645">Protease</keyword>
<dbReference type="OrthoDB" id="7574679at2"/>
<gene>
    <name evidence="9" type="ORF">EJV47_07960</name>
</gene>
<evidence type="ECO:0000259" key="7">
    <source>
        <dbReference type="Pfam" id="PF01833"/>
    </source>
</evidence>
<feature type="chain" id="PRO_5019328244" evidence="5">
    <location>
        <begin position="25"/>
        <end position="693"/>
    </location>
</feature>
<dbReference type="InterPro" id="IPR014756">
    <property type="entry name" value="Ig_E-set"/>
</dbReference>
<dbReference type="InterPro" id="IPR024079">
    <property type="entry name" value="MetalloPept_cat_dom_sf"/>
</dbReference>